<feature type="domain" description="GAF" evidence="4">
    <location>
        <begin position="318"/>
        <end position="493"/>
    </location>
</feature>
<dbReference type="RefSeq" id="WP_160062297.1">
    <property type="nucleotide sequence ID" value="NZ_WUYX01000009.1"/>
</dbReference>
<proteinExistence type="predicted"/>
<dbReference type="InterPro" id="IPR013656">
    <property type="entry name" value="PAS_4"/>
</dbReference>
<dbReference type="Gene3D" id="3.30.450.40">
    <property type="match status" value="1"/>
</dbReference>
<gene>
    <name evidence="5" type="ORF">GS429_02160</name>
</gene>
<keyword evidence="6" id="KW-1185">Reference proteome</keyword>
<reference evidence="5 6" key="1">
    <citation type="submission" date="2020-01" db="EMBL/GenBank/DDBJ databases">
        <title>Natronorubrum sp. JWXQ-INN 674 isolated from Inner Mongolia Autonomous Region of China.</title>
        <authorList>
            <person name="Xue Q."/>
        </authorList>
    </citation>
    <scope>NUCLEOTIDE SEQUENCE [LARGE SCALE GENOMIC DNA]</scope>
    <source>
        <strain evidence="5 6">JWXQ-INN-674</strain>
    </source>
</reference>
<comment type="caution">
    <text evidence="5">The sequence shown here is derived from an EMBL/GenBank/DDBJ whole genome shotgun (WGS) entry which is preliminary data.</text>
</comment>
<dbReference type="Gene3D" id="1.10.10.10">
    <property type="entry name" value="Winged helix-like DNA-binding domain superfamily/Winged helix DNA-binding domain"/>
    <property type="match status" value="1"/>
</dbReference>
<dbReference type="OrthoDB" id="106505at2157"/>
<dbReference type="InterPro" id="IPR000014">
    <property type="entry name" value="PAS"/>
</dbReference>
<dbReference type="PANTHER" id="PTHR34236">
    <property type="entry name" value="DIMETHYL SULFOXIDE REDUCTASE TRANSCRIPTIONAL ACTIVATOR"/>
    <property type="match status" value="1"/>
</dbReference>
<dbReference type="InterPro" id="IPR013324">
    <property type="entry name" value="RNA_pol_sigma_r3/r4-like"/>
</dbReference>
<dbReference type="SUPFAM" id="SSF55781">
    <property type="entry name" value="GAF domain-like"/>
    <property type="match status" value="1"/>
</dbReference>
<evidence type="ECO:0000256" key="3">
    <source>
        <dbReference type="SAM" id="MobiDB-lite"/>
    </source>
</evidence>
<dbReference type="InterPro" id="IPR036388">
    <property type="entry name" value="WH-like_DNA-bd_sf"/>
</dbReference>
<feature type="compositionally biased region" description="Polar residues" evidence="3">
    <location>
        <begin position="175"/>
        <end position="187"/>
    </location>
</feature>
<dbReference type="CDD" id="cd00130">
    <property type="entry name" value="PAS"/>
    <property type="match status" value="1"/>
</dbReference>
<dbReference type="Pfam" id="PF15915">
    <property type="entry name" value="BAT"/>
    <property type="match status" value="1"/>
</dbReference>
<evidence type="ECO:0000256" key="1">
    <source>
        <dbReference type="ARBA" id="ARBA00023015"/>
    </source>
</evidence>
<feature type="compositionally biased region" description="Basic and acidic residues" evidence="3">
    <location>
        <begin position="150"/>
        <end position="160"/>
    </location>
</feature>
<dbReference type="SUPFAM" id="SSF88659">
    <property type="entry name" value="Sigma3 and sigma4 domains of RNA polymerase sigma factors"/>
    <property type="match status" value="1"/>
</dbReference>
<name>A0A6B0VHD6_9EURY</name>
<dbReference type="NCBIfam" id="TIGR00229">
    <property type="entry name" value="sensory_box"/>
    <property type="match status" value="1"/>
</dbReference>
<feature type="compositionally biased region" description="Polar residues" evidence="3">
    <location>
        <begin position="61"/>
        <end position="72"/>
    </location>
</feature>
<dbReference type="Pfam" id="PF08448">
    <property type="entry name" value="PAS_4"/>
    <property type="match status" value="1"/>
</dbReference>
<dbReference type="InterPro" id="IPR035965">
    <property type="entry name" value="PAS-like_dom_sf"/>
</dbReference>
<organism evidence="5 6">
    <name type="scientific">Natronorubrum halalkaliphilum</name>
    <dbReference type="NCBI Taxonomy" id="2691917"/>
    <lineage>
        <taxon>Archaea</taxon>
        <taxon>Methanobacteriati</taxon>
        <taxon>Methanobacteriota</taxon>
        <taxon>Stenosarchaea group</taxon>
        <taxon>Halobacteria</taxon>
        <taxon>Halobacteriales</taxon>
        <taxon>Natrialbaceae</taxon>
        <taxon>Natronorubrum</taxon>
    </lineage>
</organism>
<dbReference type="Proteomes" id="UP000434101">
    <property type="component" value="Unassembled WGS sequence"/>
</dbReference>
<dbReference type="InterPro" id="IPR029016">
    <property type="entry name" value="GAF-like_dom_sf"/>
</dbReference>
<dbReference type="Pfam" id="PF13185">
    <property type="entry name" value="GAF_2"/>
    <property type="match status" value="1"/>
</dbReference>
<dbReference type="AlphaFoldDB" id="A0A6B0VHD6"/>
<feature type="compositionally biased region" description="Low complexity" evidence="3">
    <location>
        <begin position="161"/>
        <end position="172"/>
    </location>
</feature>
<keyword evidence="1" id="KW-0805">Transcription regulation</keyword>
<dbReference type="InterPro" id="IPR031803">
    <property type="entry name" value="BAT_GAF/HTH-assoc"/>
</dbReference>
<evidence type="ECO:0000313" key="5">
    <source>
        <dbReference type="EMBL" id="MXV60894.1"/>
    </source>
</evidence>
<protein>
    <submittedName>
        <fullName evidence="5">GAF domain-containing protein</fullName>
    </submittedName>
</protein>
<keyword evidence="2" id="KW-0804">Transcription</keyword>
<accession>A0A6B0VHD6</accession>
<dbReference type="Gene3D" id="3.30.450.20">
    <property type="entry name" value="PAS domain"/>
    <property type="match status" value="1"/>
</dbReference>
<dbReference type="PANTHER" id="PTHR34236:SF1">
    <property type="entry name" value="DIMETHYL SULFOXIDE REDUCTASE TRANSCRIPTIONAL ACTIVATOR"/>
    <property type="match status" value="1"/>
</dbReference>
<sequence>MLHENHSESVLFVTSSRSSALQSRLREETPFTVHAVSPDEVLSEDVDSGSRSDGGVGTGSNAGAASESQPSLEQEHDGRQFAAVIAELECSAETSAVLDHVNATAPDLPTIVTPQTGSEGLATAALRANADEYAPADRDEQQLDRIVETIRSSPDAKPRTEQTTAAAETRPANATEPTAETHQVTEPSDGTYHRILANELPDEAFVIAADGTYLEAKVRPDSADLYSKPADELTGQRLEDAFPNDVAAELQACIDRTIRTGDIQSVEYGAETTEGRRQFEARVVPIDDRIKGQHAVVWLARDITERARRERELRSRQDELETLNRISTVLGQVIETLVEAPSRDAIEDEVCEQLVDSELYCGSWIAERTTGKGTLSFRTSAGEAETYLDRVDEFEFEHEWLVQRAVRTGEAQTETEVLESETVPEPLRAAAREDEIRSAIAVPISHNDSIYGVLGVLASRENAFSDDEQAGFTLLGEAIGFTIMAVKSRQLLFADTVVELEFRIDGGTTFTFDLSEEYGCSCSLEWAGTTSNGCTFQYVTIDGLDGETVLEEARSHHSIEKCRLIHDGDDSCTIEMRLSESGVRTLANHGATIRDVTVEDGVGTCVIEISQNADVREIAQALTVIYENTELVARREVDRSVRTATERRNLILDQLTDRQLTTLRLAYYGGFFDWPRASTGEEIAEAMDVSPPTMHQHLRKGLKSVLGEFFEAGGGME</sequence>
<dbReference type="SMART" id="SM00065">
    <property type="entry name" value="GAF"/>
    <property type="match status" value="1"/>
</dbReference>
<evidence type="ECO:0000259" key="4">
    <source>
        <dbReference type="SMART" id="SM00065"/>
    </source>
</evidence>
<feature type="region of interest" description="Disordered" evidence="3">
    <location>
        <begin position="150"/>
        <end position="187"/>
    </location>
</feature>
<evidence type="ECO:0000313" key="6">
    <source>
        <dbReference type="Proteomes" id="UP000434101"/>
    </source>
</evidence>
<feature type="region of interest" description="Disordered" evidence="3">
    <location>
        <begin position="1"/>
        <end position="77"/>
    </location>
</feature>
<evidence type="ECO:0000256" key="2">
    <source>
        <dbReference type="ARBA" id="ARBA00023163"/>
    </source>
</evidence>
<dbReference type="EMBL" id="WUYX01000009">
    <property type="protein sequence ID" value="MXV60894.1"/>
    <property type="molecule type" value="Genomic_DNA"/>
</dbReference>
<dbReference type="SUPFAM" id="SSF55785">
    <property type="entry name" value="PYP-like sensor domain (PAS domain)"/>
    <property type="match status" value="1"/>
</dbReference>
<dbReference type="Pfam" id="PF04967">
    <property type="entry name" value="HTH_10"/>
    <property type="match status" value="1"/>
</dbReference>
<dbReference type="InterPro" id="IPR007050">
    <property type="entry name" value="HTH_bacterioopsin"/>
</dbReference>
<dbReference type="InterPro" id="IPR003018">
    <property type="entry name" value="GAF"/>
</dbReference>